<feature type="signal peptide" evidence="10">
    <location>
        <begin position="1"/>
        <end position="25"/>
    </location>
</feature>
<comment type="catalytic activity">
    <reaction evidence="1">
        <text>Hydrolysis of terminal, non-reducing beta-D-glucosyl residues with release of beta-D-glucose.</text>
        <dbReference type="EC" id="3.2.1.21"/>
    </reaction>
</comment>
<keyword evidence="6 12" id="KW-0326">Glycosidase</keyword>
<sequence>MRRLAKTFAVGLMLGCALLPAIAPANSSMPASTALSPNDAAIDNRVNELLNRMTIEEKAGQLSVFFYVAQVPAYADVVNKQIAAGHAGAVLFTTDPAALNRAQKIAVEQTRMKIPLLVGFDVIHGLHTIFPVPLGLAATWDPALVEKSQAVAAAEARAVGVHWTFAPNVDVTLDPRWGRIVEGAGEDPYLGSAMARAQVRGFQGSYIGAPNRIIAGPKHFAAYGASMGGRDYDEVEVSASQLRNLYFPPFKAAVDAGAGNIMAAYMPINGVPAASNRWLLHDVLRREWGFKGWVTSDNAGVNSLVTHGVASDSTDAAIKALQGGTNMEMVSAGQASDMAKIPAAIAAGKVTSAELDAMVRPILAAKFRMGLFDNPYVNEAHAAKVWTDPANATAARIAAERSAVLLRNTNRLLPIDAGKLRSLAVIGPLADSARDVLGSWIFSFNKPSSNSILSGIRSKVGGQVKVLYSEGVRIPPRLHPSGFDMMDARTQVRKPPLDETAEIARAVELAKQSEVAILVLGEAQNQSGENASRSSFELPGRQRELLDAVTATGKPVVVVLMSARPLSIQDSKAGAILDIWYPGSQGAAATANLLFGDATPGGKLPISWLRSASQAPMTYARLPSFAPKDAFKRYQEVSNEPAWPFGFGLSYTSFGYSDLKVASSAIKPGESTTVTVIVTNTGRRAGDEVAQLYIHQRVGSTSRPMRELKGFQRIALKPGEKRKVTFKLGPDELRYWSAAAKDWVQEPSVFDVWVGGDSAAALAGTFEVRP</sequence>
<dbReference type="InterPro" id="IPR026891">
    <property type="entry name" value="Fn3-like"/>
</dbReference>
<accession>A0A7W7NW61</accession>
<dbReference type="InterPro" id="IPR017853">
    <property type="entry name" value="GH"/>
</dbReference>
<feature type="domain" description="Fibronectin type III-like" evidence="11">
    <location>
        <begin position="688"/>
        <end position="758"/>
    </location>
</feature>
<dbReference type="GO" id="GO:0008422">
    <property type="term" value="F:beta-glucosidase activity"/>
    <property type="evidence" value="ECO:0007669"/>
    <property type="project" value="UniProtKB-EC"/>
</dbReference>
<dbReference type="PRINTS" id="PR00133">
    <property type="entry name" value="GLHYDRLASE3"/>
</dbReference>
<evidence type="ECO:0000256" key="7">
    <source>
        <dbReference type="ARBA" id="ARBA00031448"/>
    </source>
</evidence>
<dbReference type="FunFam" id="2.60.40.10:FF:000495">
    <property type="entry name" value="Periplasmic beta-glucosidase"/>
    <property type="match status" value="1"/>
</dbReference>
<evidence type="ECO:0000256" key="5">
    <source>
        <dbReference type="ARBA" id="ARBA00022801"/>
    </source>
</evidence>
<keyword evidence="13" id="KW-1185">Reference proteome</keyword>
<dbReference type="InterPro" id="IPR001764">
    <property type="entry name" value="Glyco_hydro_3_N"/>
</dbReference>
<evidence type="ECO:0000256" key="3">
    <source>
        <dbReference type="ARBA" id="ARBA00012744"/>
    </source>
</evidence>
<proteinExistence type="inferred from homology"/>
<dbReference type="Pfam" id="PF14310">
    <property type="entry name" value="Fn3-like"/>
    <property type="match status" value="1"/>
</dbReference>
<evidence type="ECO:0000256" key="2">
    <source>
        <dbReference type="ARBA" id="ARBA00005336"/>
    </source>
</evidence>
<reference evidence="12 13" key="1">
    <citation type="submission" date="2020-08" db="EMBL/GenBank/DDBJ databases">
        <title>Functional genomics of gut bacteria from endangered species of beetles.</title>
        <authorList>
            <person name="Carlos-Shanley C."/>
        </authorList>
    </citation>
    <scope>NUCLEOTIDE SEQUENCE [LARGE SCALE GENOMIC DNA]</scope>
    <source>
        <strain evidence="12 13">S00245</strain>
    </source>
</reference>
<evidence type="ECO:0000256" key="10">
    <source>
        <dbReference type="SAM" id="SignalP"/>
    </source>
</evidence>
<dbReference type="Gene3D" id="3.40.50.1700">
    <property type="entry name" value="Glycoside hydrolase family 3 C-terminal domain"/>
    <property type="match status" value="1"/>
</dbReference>
<dbReference type="SUPFAM" id="SSF51445">
    <property type="entry name" value="(Trans)glycosidases"/>
    <property type="match status" value="1"/>
</dbReference>
<comment type="similarity">
    <text evidence="2">Belongs to the glycosyl hydrolase 3 family.</text>
</comment>
<evidence type="ECO:0000256" key="4">
    <source>
        <dbReference type="ARBA" id="ARBA00022729"/>
    </source>
</evidence>
<dbReference type="FunFam" id="3.20.20.300:FF:000005">
    <property type="entry name" value="Periplasmic beta-glucosidase"/>
    <property type="match status" value="1"/>
</dbReference>
<organism evidence="12 13">
    <name type="scientific">Novosphingobium chloroacetimidivorans</name>
    <dbReference type="NCBI Taxonomy" id="1428314"/>
    <lineage>
        <taxon>Bacteria</taxon>
        <taxon>Pseudomonadati</taxon>
        <taxon>Pseudomonadota</taxon>
        <taxon>Alphaproteobacteria</taxon>
        <taxon>Sphingomonadales</taxon>
        <taxon>Sphingomonadaceae</taxon>
        <taxon>Novosphingobium</taxon>
    </lineage>
</organism>
<keyword evidence="5 12" id="KW-0378">Hydrolase</keyword>
<evidence type="ECO:0000256" key="8">
    <source>
        <dbReference type="ARBA" id="ARBA00032194"/>
    </source>
</evidence>
<dbReference type="SUPFAM" id="SSF52279">
    <property type="entry name" value="Beta-D-glucan exohydrolase, C-terminal domain"/>
    <property type="match status" value="1"/>
</dbReference>
<evidence type="ECO:0000256" key="6">
    <source>
        <dbReference type="ARBA" id="ARBA00023295"/>
    </source>
</evidence>
<dbReference type="Pfam" id="PF01915">
    <property type="entry name" value="Glyco_hydro_3_C"/>
    <property type="match status" value="1"/>
</dbReference>
<gene>
    <name evidence="12" type="ORF">HNO88_002537</name>
</gene>
<dbReference type="InterPro" id="IPR013783">
    <property type="entry name" value="Ig-like_fold"/>
</dbReference>
<evidence type="ECO:0000256" key="1">
    <source>
        <dbReference type="ARBA" id="ARBA00000448"/>
    </source>
</evidence>
<dbReference type="InterPro" id="IPR051915">
    <property type="entry name" value="Cellulose_Degrad_GH3"/>
</dbReference>
<dbReference type="Gene3D" id="2.60.40.10">
    <property type="entry name" value="Immunoglobulins"/>
    <property type="match status" value="1"/>
</dbReference>
<dbReference type="InterPro" id="IPR002772">
    <property type="entry name" value="Glyco_hydro_3_C"/>
</dbReference>
<protein>
    <recommendedName>
        <fullName evidence="3">beta-glucosidase</fullName>
        <ecNumber evidence="3">3.2.1.21</ecNumber>
    </recommendedName>
    <alternativeName>
        <fullName evidence="9">Beta-D-glucoside glucohydrolase</fullName>
    </alternativeName>
    <alternativeName>
        <fullName evidence="7">Cellobiase</fullName>
    </alternativeName>
    <alternativeName>
        <fullName evidence="8">Gentiobiase</fullName>
    </alternativeName>
</protein>
<dbReference type="SMART" id="SM01217">
    <property type="entry name" value="Fn3_like"/>
    <property type="match status" value="1"/>
</dbReference>
<dbReference type="PANTHER" id="PTHR30620:SF16">
    <property type="entry name" value="LYSOSOMAL BETA GLUCOSIDASE"/>
    <property type="match status" value="1"/>
</dbReference>
<name>A0A7W7NW61_9SPHN</name>
<dbReference type="GO" id="GO:0009251">
    <property type="term" value="P:glucan catabolic process"/>
    <property type="evidence" value="ECO:0007669"/>
    <property type="project" value="TreeGrafter"/>
</dbReference>
<evidence type="ECO:0000313" key="12">
    <source>
        <dbReference type="EMBL" id="MBB4859208.1"/>
    </source>
</evidence>
<dbReference type="InterPro" id="IPR036881">
    <property type="entry name" value="Glyco_hydro_3_C_sf"/>
</dbReference>
<dbReference type="Gene3D" id="3.20.20.300">
    <property type="entry name" value="Glycoside hydrolase, family 3, N-terminal domain"/>
    <property type="match status" value="1"/>
</dbReference>
<dbReference type="EC" id="3.2.1.21" evidence="3"/>
<dbReference type="AlphaFoldDB" id="A0A7W7NW61"/>
<evidence type="ECO:0000256" key="9">
    <source>
        <dbReference type="ARBA" id="ARBA00032594"/>
    </source>
</evidence>
<evidence type="ECO:0000259" key="11">
    <source>
        <dbReference type="SMART" id="SM01217"/>
    </source>
</evidence>
<dbReference type="InterPro" id="IPR036962">
    <property type="entry name" value="Glyco_hydro_3_N_sf"/>
</dbReference>
<keyword evidence="4 10" id="KW-0732">Signal</keyword>
<comment type="caution">
    <text evidence="12">The sequence shown here is derived from an EMBL/GenBank/DDBJ whole genome shotgun (WGS) entry which is preliminary data.</text>
</comment>
<dbReference type="EMBL" id="JACHLR010000010">
    <property type="protein sequence ID" value="MBB4859208.1"/>
    <property type="molecule type" value="Genomic_DNA"/>
</dbReference>
<dbReference type="PANTHER" id="PTHR30620">
    <property type="entry name" value="PERIPLASMIC BETA-GLUCOSIDASE-RELATED"/>
    <property type="match status" value="1"/>
</dbReference>
<dbReference type="Proteomes" id="UP000555448">
    <property type="component" value="Unassembled WGS sequence"/>
</dbReference>
<dbReference type="RefSeq" id="WP_246381675.1">
    <property type="nucleotide sequence ID" value="NZ_JACHLR010000010.1"/>
</dbReference>
<feature type="chain" id="PRO_5031512521" description="beta-glucosidase" evidence="10">
    <location>
        <begin position="26"/>
        <end position="770"/>
    </location>
</feature>
<evidence type="ECO:0000313" key="13">
    <source>
        <dbReference type="Proteomes" id="UP000555448"/>
    </source>
</evidence>
<dbReference type="NCBIfam" id="NF011678">
    <property type="entry name" value="PRK15098.1"/>
    <property type="match status" value="1"/>
</dbReference>
<dbReference type="Pfam" id="PF00933">
    <property type="entry name" value="Glyco_hydro_3"/>
    <property type="match status" value="1"/>
</dbReference>